<gene>
    <name evidence="2" type="ORF">E2I00_012109</name>
</gene>
<dbReference type="OrthoDB" id="1884734at2759"/>
<dbReference type="EMBL" id="SGJD01002171">
    <property type="protein sequence ID" value="KAB0396465.1"/>
    <property type="molecule type" value="Genomic_DNA"/>
</dbReference>
<evidence type="ECO:0000259" key="1">
    <source>
        <dbReference type="Pfam" id="PF23221"/>
    </source>
</evidence>
<feature type="domain" description="MROH2B-like N-terminal HEAT-repeats" evidence="1">
    <location>
        <begin position="6"/>
        <end position="58"/>
    </location>
</feature>
<dbReference type="PANTHER" id="PTHR23120:SF44">
    <property type="entry name" value="MAESTRO HEAT-LIKE REPEAT-CONTAINING PROTEIN FAMILY MEMBER 1"/>
    <property type="match status" value="1"/>
</dbReference>
<dbReference type="AlphaFoldDB" id="A0A643C9H5"/>
<keyword evidence="3" id="KW-1185">Reference proteome</keyword>
<sequence>MPLPELVCDWQQAASNVLVAVGKRFISSVMEEMLSKFQPGVLPHHFVVQTLANLSVSNGRRHKWAAALGQEQEHVHT</sequence>
<organism evidence="2 3">
    <name type="scientific">Balaenoptera physalus</name>
    <name type="common">Fin whale</name>
    <name type="synonym">Balaena physalus</name>
    <dbReference type="NCBI Taxonomy" id="9770"/>
    <lineage>
        <taxon>Eukaryota</taxon>
        <taxon>Metazoa</taxon>
        <taxon>Chordata</taxon>
        <taxon>Craniata</taxon>
        <taxon>Vertebrata</taxon>
        <taxon>Euteleostomi</taxon>
        <taxon>Mammalia</taxon>
        <taxon>Eutheria</taxon>
        <taxon>Laurasiatheria</taxon>
        <taxon>Artiodactyla</taxon>
        <taxon>Whippomorpha</taxon>
        <taxon>Cetacea</taxon>
        <taxon>Mysticeti</taxon>
        <taxon>Balaenopteridae</taxon>
        <taxon>Balaenoptera</taxon>
    </lineage>
</organism>
<dbReference type="PANTHER" id="PTHR23120">
    <property type="entry name" value="MAESTRO-RELATED HEAT DOMAIN-CONTAINING"/>
    <property type="match status" value="1"/>
</dbReference>
<dbReference type="InterPro" id="IPR056282">
    <property type="entry name" value="MROH2B-like_N_HEAT"/>
</dbReference>
<dbReference type="Pfam" id="PF23221">
    <property type="entry name" value="HEAT_MROH2B_1st"/>
    <property type="match status" value="1"/>
</dbReference>
<dbReference type="InterPro" id="IPR045206">
    <property type="entry name" value="Maestro_heat-like_prot"/>
</dbReference>
<name>A0A643C9H5_BALPH</name>
<dbReference type="Proteomes" id="UP000437017">
    <property type="component" value="Unassembled WGS sequence"/>
</dbReference>
<proteinExistence type="predicted"/>
<evidence type="ECO:0000313" key="2">
    <source>
        <dbReference type="EMBL" id="KAB0396465.1"/>
    </source>
</evidence>
<dbReference type="GO" id="GO:0005737">
    <property type="term" value="C:cytoplasm"/>
    <property type="evidence" value="ECO:0007669"/>
    <property type="project" value="TreeGrafter"/>
</dbReference>
<comment type="caution">
    <text evidence="2">The sequence shown here is derived from an EMBL/GenBank/DDBJ whole genome shotgun (WGS) entry which is preliminary data.</text>
</comment>
<evidence type="ECO:0000313" key="3">
    <source>
        <dbReference type="Proteomes" id="UP000437017"/>
    </source>
</evidence>
<protein>
    <recommendedName>
        <fullName evidence="1">MROH2B-like N-terminal HEAT-repeats domain-containing protein</fullName>
    </recommendedName>
</protein>
<reference evidence="2 3" key="1">
    <citation type="journal article" date="2019" name="PLoS ONE">
        <title>Genomic analyses reveal an absence of contemporary introgressive admixture between fin whales and blue whales, despite known hybrids.</title>
        <authorList>
            <person name="Westbury M.V."/>
            <person name="Petersen B."/>
            <person name="Lorenzen E.D."/>
        </authorList>
    </citation>
    <scope>NUCLEOTIDE SEQUENCE [LARGE SCALE GENOMIC DNA]</scope>
    <source>
        <strain evidence="2">FinWhale-01</strain>
    </source>
</reference>
<accession>A0A643C9H5</accession>